<proteinExistence type="predicted"/>
<protein>
    <recommendedName>
        <fullName evidence="3">SPW repeat-containing integral membrane domain-containing protein</fullName>
    </recommendedName>
</protein>
<feature type="domain" description="SPW repeat-containing integral membrane" evidence="3">
    <location>
        <begin position="65"/>
        <end position="160"/>
    </location>
</feature>
<evidence type="ECO:0000259" key="3">
    <source>
        <dbReference type="Pfam" id="PF03779"/>
    </source>
</evidence>
<keyword evidence="2" id="KW-1133">Transmembrane helix</keyword>
<dbReference type="Proteomes" id="UP001317870">
    <property type="component" value="Chromosome"/>
</dbReference>
<dbReference type="EMBL" id="AP026978">
    <property type="protein sequence ID" value="BDU01989.1"/>
    <property type="molecule type" value="Genomic_DNA"/>
</dbReference>
<gene>
    <name evidence="4" type="ORF">IFM12276_50170</name>
</gene>
<sequence>MATTRAVFRDRAQAVRLESLDSPLRPKVVENMSSETMMSRHPDIVELREKYERASEAPDAQAVTGLLFLTGLYIAISPWVVGFNGFSTLTVNNLVCGIALAMLALGFASVYGRTHGIVWAAPLIGLWLIVSPWVVSGNVDTTSTIWNNVVAGALALLLGLGSMVLGMSRTGRLTGEAPRADDTRIRRPSGLGPESSTR</sequence>
<name>A0ABN6U9T5_9NOCA</name>
<evidence type="ECO:0000256" key="1">
    <source>
        <dbReference type="SAM" id="MobiDB-lite"/>
    </source>
</evidence>
<feature type="transmembrane region" description="Helical" evidence="2">
    <location>
        <begin position="60"/>
        <end position="80"/>
    </location>
</feature>
<organism evidence="4 5">
    <name type="scientific">Nocardia sputorum</name>
    <dbReference type="NCBI Taxonomy" id="2984338"/>
    <lineage>
        <taxon>Bacteria</taxon>
        <taxon>Bacillati</taxon>
        <taxon>Actinomycetota</taxon>
        <taxon>Actinomycetes</taxon>
        <taxon>Mycobacteriales</taxon>
        <taxon>Nocardiaceae</taxon>
        <taxon>Nocardia</taxon>
    </lineage>
</organism>
<dbReference type="Pfam" id="PF03779">
    <property type="entry name" value="SPW"/>
    <property type="match status" value="1"/>
</dbReference>
<reference evidence="4 5" key="1">
    <citation type="submission" date="2022-11" db="EMBL/GenBank/DDBJ databases">
        <title>Genome Sequencing of Nocardia sp. ON39_IFM12276 and assembly.</title>
        <authorList>
            <person name="Shimojima M."/>
            <person name="Toyokawa M."/>
            <person name="Uesaka K."/>
        </authorList>
    </citation>
    <scope>NUCLEOTIDE SEQUENCE [LARGE SCALE GENOMIC DNA]</scope>
    <source>
        <strain evidence="4 5">IFM 12276</strain>
    </source>
</reference>
<keyword evidence="5" id="KW-1185">Reference proteome</keyword>
<evidence type="ECO:0000313" key="5">
    <source>
        <dbReference type="Proteomes" id="UP001317870"/>
    </source>
</evidence>
<feature type="transmembrane region" description="Helical" evidence="2">
    <location>
        <begin position="117"/>
        <end position="139"/>
    </location>
</feature>
<accession>A0ABN6U9T5</accession>
<feature type="transmembrane region" description="Helical" evidence="2">
    <location>
        <begin position="145"/>
        <end position="165"/>
    </location>
</feature>
<keyword evidence="2" id="KW-0472">Membrane</keyword>
<evidence type="ECO:0000256" key="2">
    <source>
        <dbReference type="SAM" id="Phobius"/>
    </source>
</evidence>
<keyword evidence="2" id="KW-0812">Transmembrane</keyword>
<dbReference type="InterPro" id="IPR005530">
    <property type="entry name" value="SPW"/>
</dbReference>
<evidence type="ECO:0000313" key="4">
    <source>
        <dbReference type="EMBL" id="BDU01989.1"/>
    </source>
</evidence>
<feature type="region of interest" description="Disordered" evidence="1">
    <location>
        <begin position="174"/>
        <end position="198"/>
    </location>
</feature>
<feature type="transmembrane region" description="Helical" evidence="2">
    <location>
        <begin position="86"/>
        <end position="110"/>
    </location>
</feature>